<evidence type="ECO:0000256" key="2">
    <source>
        <dbReference type="ARBA" id="ARBA00022679"/>
    </source>
</evidence>
<evidence type="ECO:0000256" key="1">
    <source>
        <dbReference type="ARBA" id="ARBA00008861"/>
    </source>
</evidence>
<reference evidence="5 6" key="1">
    <citation type="submission" date="2016-07" db="EMBL/GenBank/DDBJ databases">
        <title>Draft genome of the white-rot fungus Obba rivulosa 3A-2.</title>
        <authorList>
            <consortium name="DOE Joint Genome Institute"/>
            <person name="Miettinen O."/>
            <person name="Riley R."/>
            <person name="Acob R."/>
            <person name="Barry K."/>
            <person name="Cullen D."/>
            <person name="De Vries R."/>
            <person name="Hainaut M."/>
            <person name="Hatakka A."/>
            <person name="Henrissat B."/>
            <person name="Hilden K."/>
            <person name="Kuo R."/>
            <person name="Labutti K."/>
            <person name="Lipzen A."/>
            <person name="Makela M.R."/>
            <person name="Sandor L."/>
            <person name="Spatafora J.W."/>
            <person name="Grigoriev I.V."/>
            <person name="Hibbett D.S."/>
        </authorList>
    </citation>
    <scope>NUCLEOTIDE SEQUENCE [LARGE SCALE GENOMIC DNA]</scope>
    <source>
        <strain evidence="5 6">3A-2</strain>
    </source>
</reference>
<dbReference type="InterPro" id="IPR036568">
    <property type="entry name" value="GGCT-like_sf"/>
</dbReference>
<keyword evidence="2" id="KW-0808">Transferase</keyword>
<keyword evidence="6" id="KW-1185">Reference proteome</keyword>
<dbReference type="PANTHER" id="PTHR31544">
    <property type="entry name" value="AIG2-LIKE PROTEIN D"/>
    <property type="match status" value="1"/>
</dbReference>
<dbReference type="GO" id="GO:0016740">
    <property type="term" value="F:transferase activity"/>
    <property type="evidence" value="ECO:0007669"/>
    <property type="project" value="UniProtKB-KW"/>
</dbReference>
<dbReference type="CDD" id="cd06661">
    <property type="entry name" value="GGCT_like"/>
    <property type="match status" value="1"/>
</dbReference>
<dbReference type="PANTHER" id="PTHR31544:SF2">
    <property type="entry name" value="AIG2-LIKE PROTEIN D"/>
    <property type="match status" value="1"/>
</dbReference>
<organism evidence="5 6">
    <name type="scientific">Obba rivulosa</name>
    <dbReference type="NCBI Taxonomy" id="1052685"/>
    <lineage>
        <taxon>Eukaryota</taxon>
        <taxon>Fungi</taxon>
        <taxon>Dikarya</taxon>
        <taxon>Basidiomycota</taxon>
        <taxon>Agaricomycotina</taxon>
        <taxon>Agaricomycetes</taxon>
        <taxon>Polyporales</taxon>
        <taxon>Gelatoporiaceae</taxon>
        <taxon>Obba</taxon>
    </lineage>
</organism>
<dbReference type="Pfam" id="PF06094">
    <property type="entry name" value="GGACT"/>
    <property type="match status" value="1"/>
</dbReference>
<dbReference type="InterPro" id="IPR013024">
    <property type="entry name" value="GGCT-like"/>
</dbReference>
<dbReference type="InterPro" id="IPR045038">
    <property type="entry name" value="AIG2-like"/>
</dbReference>
<evidence type="ECO:0000259" key="4">
    <source>
        <dbReference type="Pfam" id="PF06094"/>
    </source>
</evidence>
<dbReference type="Gene3D" id="3.10.490.10">
    <property type="entry name" value="Gamma-glutamyl cyclotransferase-like"/>
    <property type="match status" value="1"/>
</dbReference>
<comment type="similarity">
    <text evidence="1">Belongs to the gamma-glutamylcyclotransferase family.</text>
</comment>
<evidence type="ECO:0000313" key="6">
    <source>
        <dbReference type="Proteomes" id="UP000250043"/>
    </source>
</evidence>
<name>A0A8E2AST1_9APHY</name>
<dbReference type="EMBL" id="KV722546">
    <property type="protein sequence ID" value="OCH86062.1"/>
    <property type="molecule type" value="Genomic_DNA"/>
</dbReference>
<evidence type="ECO:0000256" key="3">
    <source>
        <dbReference type="ARBA" id="ARBA00030602"/>
    </source>
</evidence>
<dbReference type="InterPro" id="IPR009288">
    <property type="entry name" value="AIG2-like_dom"/>
</dbReference>
<protein>
    <recommendedName>
        <fullName evidence="3">Putative gamma-glutamylcyclotransferase</fullName>
    </recommendedName>
</protein>
<dbReference type="Proteomes" id="UP000250043">
    <property type="component" value="Unassembled WGS sequence"/>
</dbReference>
<dbReference type="OrthoDB" id="1044435at2759"/>
<evidence type="ECO:0000313" key="5">
    <source>
        <dbReference type="EMBL" id="OCH86062.1"/>
    </source>
</evidence>
<gene>
    <name evidence="5" type="ORF">OBBRIDRAFT_797538</name>
</gene>
<feature type="domain" description="Gamma-glutamylcyclotransferase AIG2-like" evidence="4">
    <location>
        <begin position="8"/>
        <end position="107"/>
    </location>
</feature>
<dbReference type="AlphaFoldDB" id="A0A8E2AST1"/>
<proteinExistence type="inferred from homology"/>
<accession>A0A8E2AST1</accession>
<sequence length="177" mass="20149">MAKRYTAFFYGTLMHPKILESVIGHPGNELQTCPALALDHTRHQIKGEDCPAMLPYKKSHKLFAKELKARDRTVRGMLVRGLTDADMALLNQYEGNEYKLEKILVYMLGAFKPLSASSDADISLDPPPLPQLDTLPPPAEAHTYIWAGRLRDIRPDLWEYTDFVRDNARKWINDATP</sequence>
<dbReference type="SUPFAM" id="SSF110857">
    <property type="entry name" value="Gamma-glutamyl cyclotransferase-like"/>
    <property type="match status" value="1"/>
</dbReference>